<dbReference type="PANTHER" id="PTHR37937:SF1">
    <property type="entry name" value="CONJUGATIVE TRANSFER: DNA TRANSPORT"/>
    <property type="match status" value="1"/>
</dbReference>
<reference evidence="8 10" key="2">
    <citation type="submission" date="2018-08" db="EMBL/GenBank/DDBJ databases">
        <title>Genetic Globetrotter - A new plasmid hitch-hiking vast phylogenetic and geographic distances.</title>
        <authorList>
            <person name="Vollmers J."/>
            <person name="Petersen J."/>
        </authorList>
    </citation>
    <scope>NUCLEOTIDE SEQUENCE [LARGE SCALE GENOMIC DNA]</scope>
    <source>
        <strain evidence="8 10">DSM 26383</strain>
    </source>
</reference>
<dbReference type="InterPro" id="IPR003688">
    <property type="entry name" value="TraG/VirD4"/>
</dbReference>
<evidence type="ECO:0000313" key="7">
    <source>
        <dbReference type="EMBL" id="KRS16811.1"/>
    </source>
</evidence>
<proteinExistence type="inferred from homology"/>
<reference evidence="7 9" key="1">
    <citation type="submission" date="2015-04" db="EMBL/GenBank/DDBJ databases">
        <title>The draft genome sequence of Roseovarius indicus B108T.</title>
        <authorList>
            <person name="Li G."/>
            <person name="Lai Q."/>
            <person name="Shao Z."/>
            <person name="Yan P."/>
        </authorList>
    </citation>
    <scope>NUCLEOTIDE SEQUENCE [LARGE SCALE GENOMIC DNA]</scope>
    <source>
        <strain evidence="7 9">B108</strain>
    </source>
</reference>
<sequence>MTLLLGWPESHDFDTPVGFAPARPRVRTDKPLQDPNAEGHWLCIAPTGTGKSASFAIPQLLSYPGSVVAVDIKGELVATTARYRRTLGEVLVIDPFQLVSDGSGALNPLSHISADSDSLIDDAHTMANLFSKEHLQGNTQDPFWDQWGQDVIAALIVHAICDEDPARRTLGQVYERFHAGDSYYELAIMLDHMKVHPFAESKLSTYLNLPDVTRGGVMATVCQQLRTLAGEGVRRSLGGNSIDLAALSDGAPSTIYLVLPPDRLHSHSPVVRLILTAVLQRLLRRRQRPDPPTLLLVDEAGQLGAMPALSAAITLGRGFGIRAVLLMQSLAQLRNAYGDEHEAILENCSLLTMGKHTAFSMARQLADQGFGDVSAERLFGLSGRQVMIRTNGEPSRSLRKLDYRHDALFKGRFDGNPLYGTTAG</sequence>
<keyword evidence="9" id="KW-1185">Reference proteome</keyword>
<dbReference type="Proteomes" id="UP000325785">
    <property type="component" value="Chromosome"/>
</dbReference>
<keyword evidence="4" id="KW-0812">Transmembrane</keyword>
<keyword evidence="6" id="KW-0472">Membrane</keyword>
<name>A0A0T5P6I7_9RHOB</name>
<dbReference type="GO" id="GO:0005886">
    <property type="term" value="C:plasma membrane"/>
    <property type="evidence" value="ECO:0007669"/>
    <property type="project" value="UniProtKB-SubCell"/>
</dbReference>
<evidence type="ECO:0000256" key="1">
    <source>
        <dbReference type="ARBA" id="ARBA00004651"/>
    </source>
</evidence>
<evidence type="ECO:0000256" key="2">
    <source>
        <dbReference type="ARBA" id="ARBA00008806"/>
    </source>
</evidence>
<dbReference type="KEGG" id="rid:RIdsm_00067"/>
<dbReference type="Gene3D" id="3.40.50.300">
    <property type="entry name" value="P-loop containing nucleotide triphosphate hydrolases"/>
    <property type="match status" value="1"/>
</dbReference>
<dbReference type="PANTHER" id="PTHR37937">
    <property type="entry name" value="CONJUGATIVE TRANSFER: DNA TRANSPORT"/>
    <property type="match status" value="1"/>
</dbReference>
<dbReference type="PATRIC" id="fig|540747.5.peg.1005"/>
<evidence type="ECO:0000256" key="3">
    <source>
        <dbReference type="ARBA" id="ARBA00022475"/>
    </source>
</evidence>
<dbReference type="RefSeq" id="WP_057817461.1">
    <property type="nucleotide sequence ID" value="NZ_CP031598.1"/>
</dbReference>
<dbReference type="Pfam" id="PF02534">
    <property type="entry name" value="T4SS-DNA_transf"/>
    <property type="match status" value="1"/>
</dbReference>
<dbReference type="InterPro" id="IPR051539">
    <property type="entry name" value="T4SS-coupling_protein"/>
</dbReference>
<comment type="subcellular location">
    <subcellularLocation>
        <location evidence="1">Cell membrane</location>
        <topology evidence="1">Multi-pass membrane protein</topology>
    </subcellularLocation>
</comment>
<evidence type="ECO:0000256" key="5">
    <source>
        <dbReference type="ARBA" id="ARBA00022989"/>
    </source>
</evidence>
<dbReference type="EMBL" id="CP031598">
    <property type="protein sequence ID" value="QEW24291.1"/>
    <property type="molecule type" value="Genomic_DNA"/>
</dbReference>
<evidence type="ECO:0000313" key="10">
    <source>
        <dbReference type="Proteomes" id="UP000325785"/>
    </source>
</evidence>
<keyword evidence="5" id="KW-1133">Transmembrane helix</keyword>
<evidence type="ECO:0000313" key="9">
    <source>
        <dbReference type="Proteomes" id="UP000051401"/>
    </source>
</evidence>
<evidence type="ECO:0000256" key="4">
    <source>
        <dbReference type="ARBA" id="ARBA00022692"/>
    </source>
</evidence>
<comment type="similarity">
    <text evidence="2">Belongs to the VirD4/TraG family.</text>
</comment>
<evidence type="ECO:0000313" key="8">
    <source>
        <dbReference type="EMBL" id="QEW24291.1"/>
    </source>
</evidence>
<dbReference type="AlphaFoldDB" id="A0A0T5P6I7"/>
<protein>
    <submittedName>
        <fullName evidence="8">Conjugal transfer protein TraG</fullName>
    </submittedName>
</protein>
<keyword evidence="3" id="KW-1003">Cell membrane</keyword>
<dbReference type="STRING" id="540747.SAMN04488031_102135"/>
<organism evidence="7 9">
    <name type="scientific">Roseovarius indicus</name>
    <dbReference type="NCBI Taxonomy" id="540747"/>
    <lineage>
        <taxon>Bacteria</taxon>
        <taxon>Pseudomonadati</taxon>
        <taxon>Pseudomonadota</taxon>
        <taxon>Alphaproteobacteria</taxon>
        <taxon>Rhodobacterales</taxon>
        <taxon>Roseobacteraceae</taxon>
        <taxon>Roseovarius</taxon>
    </lineage>
</organism>
<dbReference type="InterPro" id="IPR027417">
    <property type="entry name" value="P-loop_NTPase"/>
</dbReference>
<dbReference type="SUPFAM" id="SSF52540">
    <property type="entry name" value="P-loop containing nucleoside triphosphate hydrolases"/>
    <property type="match status" value="1"/>
</dbReference>
<evidence type="ECO:0000256" key="6">
    <source>
        <dbReference type="ARBA" id="ARBA00023136"/>
    </source>
</evidence>
<accession>A0A0T5P6I7</accession>
<gene>
    <name evidence="8" type="primary">traG_1</name>
    <name evidence="8" type="ORF">RIdsm_00067</name>
    <name evidence="7" type="ORF">XM52_16410</name>
</gene>
<dbReference type="Proteomes" id="UP000051401">
    <property type="component" value="Unassembled WGS sequence"/>
</dbReference>
<dbReference type="EMBL" id="LAXI01000011">
    <property type="protein sequence ID" value="KRS16811.1"/>
    <property type="molecule type" value="Genomic_DNA"/>
</dbReference>
<dbReference type="CDD" id="cd01127">
    <property type="entry name" value="TrwB_TraG_TraD_VirD4"/>
    <property type="match status" value="1"/>
</dbReference>